<reference evidence="1" key="1">
    <citation type="submission" date="2018-01" db="EMBL/GenBank/DDBJ databases">
        <authorList>
            <person name="Mao J.F."/>
        </authorList>
    </citation>
    <scope>NUCLEOTIDE SEQUENCE</scope>
    <source>
        <strain evidence="1">Huo1</strain>
        <tissue evidence="1">Leaf</tissue>
    </source>
</reference>
<organism evidence="1">
    <name type="scientific">Salvia splendens</name>
    <name type="common">Scarlet sage</name>
    <dbReference type="NCBI Taxonomy" id="180675"/>
    <lineage>
        <taxon>Eukaryota</taxon>
        <taxon>Viridiplantae</taxon>
        <taxon>Streptophyta</taxon>
        <taxon>Embryophyta</taxon>
        <taxon>Tracheophyta</taxon>
        <taxon>Spermatophyta</taxon>
        <taxon>Magnoliopsida</taxon>
        <taxon>eudicotyledons</taxon>
        <taxon>Gunneridae</taxon>
        <taxon>Pentapetalae</taxon>
        <taxon>asterids</taxon>
        <taxon>lamiids</taxon>
        <taxon>Lamiales</taxon>
        <taxon>Lamiaceae</taxon>
        <taxon>Nepetoideae</taxon>
        <taxon>Mentheae</taxon>
        <taxon>Salviinae</taxon>
        <taxon>Salvia</taxon>
        <taxon>Salvia subgen. Calosphace</taxon>
        <taxon>core Calosphace</taxon>
    </lineage>
</organism>
<protein>
    <submittedName>
        <fullName evidence="1">Uncharacterized protein</fullName>
    </submittedName>
</protein>
<proteinExistence type="predicted"/>
<dbReference type="SUPFAM" id="SSF52047">
    <property type="entry name" value="RNI-like"/>
    <property type="match status" value="1"/>
</dbReference>
<dbReference type="AlphaFoldDB" id="A0A8X8X105"/>
<sequence>MANLRNLHMSDVICRKPLKIGKLEKLKTLTYISIYDWTDEMSGVEMMTRLKKLGFEEVDENLDVGKIFANLKKCWALDHLILKRCRFRSMSCLDEIIALRRLKAIKLDASNCRMHTLVDKW</sequence>
<evidence type="ECO:0000313" key="2">
    <source>
        <dbReference type="Proteomes" id="UP000298416"/>
    </source>
</evidence>
<dbReference type="EMBL" id="PNBA02000012">
    <property type="protein sequence ID" value="KAG6404783.1"/>
    <property type="molecule type" value="Genomic_DNA"/>
</dbReference>
<dbReference type="Proteomes" id="UP000298416">
    <property type="component" value="Unassembled WGS sequence"/>
</dbReference>
<dbReference type="Gene3D" id="3.80.10.10">
    <property type="entry name" value="Ribonuclease Inhibitor"/>
    <property type="match status" value="1"/>
</dbReference>
<accession>A0A8X8X105</accession>
<evidence type="ECO:0000313" key="1">
    <source>
        <dbReference type="EMBL" id="KAG6404783.1"/>
    </source>
</evidence>
<name>A0A8X8X105_SALSN</name>
<comment type="caution">
    <text evidence="1">The sequence shown here is derived from an EMBL/GenBank/DDBJ whole genome shotgun (WGS) entry which is preliminary data.</text>
</comment>
<reference evidence="1" key="2">
    <citation type="submission" date="2020-08" db="EMBL/GenBank/DDBJ databases">
        <title>Plant Genome Project.</title>
        <authorList>
            <person name="Zhang R.-G."/>
        </authorList>
    </citation>
    <scope>NUCLEOTIDE SEQUENCE</scope>
    <source>
        <strain evidence="1">Huo1</strain>
        <tissue evidence="1">Leaf</tissue>
    </source>
</reference>
<gene>
    <name evidence="1" type="ORF">SASPL_132359</name>
</gene>
<dbReference type="InterPro" id="IPR032675">
    <property type="entry name" value="LRR_dom_sf"/>
</dbReference>
<keyword evidence="2" id="KW-1185">Reference proteome</keyword>